<dbReference type="InterPro" id="IPR017932">
    <property type="entry name" value="GATase_2_dom"/>
</dbReference>
<dbReference type="EMBL" id="JAEDAK010000006">
    <property type="protein sequence ID" value="MBH9577388.1"/>
    <property type="molecule type" value="Genomic_DNA"/>
</dbReference>
<organism evidence="3 4">
    <name type="scientific">Inhella proteolytica</name>
    <dbReference type="NCBI Taxonomy" id="2795029"/>
    <lineage>
        <taxon>Bacteria</taxon>
        <taxon>Pseudomonadati</taxon>
        <taxon>Pseudomonadota</taxon>
        <taxon>Betaproteobacteria</taxon>
        <taxon>Burkholderiales</taxon>
        <taxon>Sphaerotilaceae</taxon>
        <taxon>Inhella</taxon>
    </lineage>
</organism>
<dbReference type="Gene3D" id="3.60.20.10">
    <property type="entry name" value="Glutamine Phosphoribosylpyrophosphate, subunit 1, domain 1"/>
    <property type="match status" value="1"/>
</dbReference>
<sequence>MCRFLAYRGDPIYLEDLVCRPKHSLVRQSLRAEEAKVVTNGDGFGVGWYGERETPGIYREVTPAWSDENLLALAAHVRSHLFFAHVRAATGGGISLANCHPFASGSWLFMHNGQVGGFGCLRRELEGELPDTLWHQRRGATDSELLFLMAVHRIVQGFGVVEAVGDVLADVSDRMRQAGVDAPLRFAAALADGEDVYAFRWASDAKPPTLYHRREAFGQMVASEPLEGEPEGWEPLEQGEALCLHADGRTSSHQLSVCTGPLA</sequence>
<keyword evidence="4" id="KW-1185">Reference proteome</keyword>
<protein>
    <submittedName>
        <fullName evidence="3">Class II glutamine amidotransferase</fullName>
    </submittedName>
</protein>
<keyword evidence="1 3" id="KW-0315">Glutamine amidotransferase</keyword>
<proteinExistence type="predicted"/>
<dbReference type="AlphaFoldDB" id="A0A931J278"/>
<dbReference type="InterPro" id="IPR029055">
    <property type="entry name" value="Ntn_hydrolases_N"/>
</dbReference>
<dbReference type="CDD" id="cd01908">
    <property type="entry name" value="YafJ"/>
    <property type="match status" value="1"/>
</dbReference>
<name>A0A931J278_9BURK</name>
<dbReference type="InterPro" id="IPR026869">
    <property type="entry name" value="EgtC-like"/>
</dbReference>
<dbReference type="PANTHER" id="PTHR43187">
    <property type="entry name" value="GLUTAMINE AMIDOTRANSFERASE DUG3-RELATED"/>
    <property type="match status" value="1"/>
</dbReference>
<dbReference type="InterPro" id="IPR052373">
    <property type="entry name" value="Gamma-glu_amide_hydrolase"/>
</dbReference>
<feature type="domain" description="Glutamine amidotransferase type-2" evidence="2">
    <location>
        <begin position="2"/>
        <end position="247"/>
    </location>
</feature>
<gene>
    <name evidence="3" type="ORF">I7X39_10800</name>
</gene>
<accession>A0A931J278</accession>
<reference evidence="3" key="1">
    <citation type="submission" date="2020-12" db="EMBL/GenBank/DDBJ databases">
        <title>The genome sequence of Inhella sp. 1Y17.</title>
        <authorList>
            <person name="Liu Y."/>
        </authorList>
    </citation>
    <scope>NUCLEOTIDE SEQUENCE</scope>
    <source>
        <strain evidence="3">1Y17</strain>
    </source>
</reference>
<evidence type="ECO:0000256" key="1">
    <source>
        <dbReference type="ARBA" id="ARBA00022962"/>
    </source>
</evidence>
<dbReference type="Pfam" id="PF13230">
    <property type="entry name" value="GATase_4"/>
    <property type="match status" value="1"/>
</dbReference>
<dbReference type="PANTHER" id="PTHR43187:SF1">
    <property type="entry name" value="GLUTAMINE AMIDOTRANSFERASE DUG3-RELATED"/>
    <property type="match status" value="1"/>
</dbReference>
<comment type="caution">
    <text evidence="3">The sequence shown here is derived from an EMBL/GenBank/DDBJ whole genome shotgun (WGS) entry which is preliminary data.</text>
</comment>
<evidence type="ECO:0000313" key="4">
    <source>
        <dbReference type="Proteomes" id="UP000613266"/>
    </source>
</evidence>
<dbReference type="SUPFAM" id="SSF56235">
    <property type="entry name" value="N-terminal nucleophile aminohydrolases (Ntn hydrolases)"/>
    <property type="match status" value="1"/>
</dbReference>
<dbReference type="RefSeq" id="WP_198111155.1">
    <property type="nucleotide sequence ID" value="NZ_JAEDAK010000006.1"/>
</dbReference>
<dbReference type="Proteomes" id="UP000613266">
    <property type="component" value="Unassembled WGS sequence"/>
</dbReference>
<evidence type="ECO:0000313" key="3">
    <source>
        <dbReference type="EMBL" id="MBH9577388.1"/>
    </source>
</evidence>
<dbReference type="PROSITE" id="PS51278">
    <property type="entry name" value="GATASE_TYPE_2"/>
    <property type="match status" value="1"/>
</dbReference>
<evidence type="ECO:0000259" key="2">
    <source>
        <dbReference type="PROSITE" id="PS51278"/>
    </source>
</evidence>